<evidence type="ECO:0000256" key="4">
    <source>
        <dbReference type="ARBA" id="ARBA00022840"/>
    </source>
</evidence>
<accession>A0A085VIJ4</accession>
<protein>
    <submittedName>
        <fullName evidence="7">ABC transporter ATP-binding protein</fullName>
    </submittedName>
</protein>
<dbReference type="AlphaFoldDB" id="A0A085VIJ4"/>
<feature type="domain" description="ABC transporter" evidence="6">
    <location>
        <begin position="2"/>
        <end position="228"/>
    </location>
</feature>
<name>A0A085VIJ4_PSESX</name>
<organism evidence="7 8">
    <name type="scientific">Pseudomonas syringae</name>
    <dbReference type="NCBI Taxonomy" id="317"/>
    <lineage>
        <taxon>Bacteria</taxon>
        <taxon>Pseudomonadati</taxon>
        <taxon>Pseudomonadota</taxon>
        <taxon>Gammaproteobacteria</taxon>
        <taxon>Pseudomonadales</taxon>
        <taxon>Pseudomonadaceae</taxon>
        <taxon>Pseudomonas</taxon>
    </lineage>
</organism>
<dbReference type="GO" id="GO:0015658">
    <property type="term" value="F:branched-chain amino acid transmembrane transporter activity"/>
    <property type="evidence" value="ECO:0007669"/>
    <property type="project" value="TreeGrafter"/>
</dbReference>
<dbReference type="RefSeq" id="WP_032628683.1">
    <property type="nucleotide sequence ID" value="NZ_JPQU01000035.1"/>
</dbReference>
<dbReference type="SUPFAM" id="SSF52540">
    <property type="entry name" value="P-loop containing nucleoside triphosphate hydrolases"/>
    <property type="match status" value="1"/>
</dbReference>
<dbReference type="Pfam" id="PF00005">
    <property type="entry name" value="ABC_tran"/>
    <property type="match status" value="1"/>
</dbReference>
<dbReference type="GO" id="GO:0005524">
    <property type="term" value="F:ATP binding"/>
    <property type="evidence" value="ECO:0007669"/>
    <property type="project" value="UniProtKB-KW"/>
</dbReference>
<dbReference type="Gene3D" id="3.40.50.300">
    <property type="entry name" value="P-loop containing nucleotide triphosphate hydrolases"/>
    <property type="match status" value="1"/>
</dbReference>
<dbReference type="SMART" id="SM00382">
    <property type="entry name" value="AAA"/>
    <property type="match status" value="1"/>
</dbReference>
<dbReference type="PROSITE" id="PS50893">
    <property type="entry name" value="ABC_TRANSPORTER_2"/>
    <property type="match status" value="1"/>
</dbReference>
<gene>
    <name evidence="7" type="ORF">IV01_13005</name>
</gene>
<dbReference type="EMBL" id="JPQU01000035">
    <property type="protein sequence ID" value="KFE55257.1"/>
    <property type="molecule type" value="Genomic_DNA"/>
</dbReference>
<evidence type="ECO:0000313" key="8">
    <source>
        <dbReference type="Proteomes" id="UP000028631"/>
    </source>
</evidence>
<dbReference type="OrthoDB" id="9776369at2"/>
<evidence type="ECO:0000256" key="1">
    <source>
        <dbReference type="ARBA" id="ARBA00005417"/>
    </source>
</evidence>
<dbReference type="CDD" id="cd03224">
    <property type="entry name" value="ABC_TM1139_LivF_branched"/>
    <property type="match status" value="1"/>
</dbReference>
<dbReference type="InterPro" id="IPR027417">
    <property type="entry name" value="P-loop_NTPase"/>
</dbReference>
<evidence type="ECO:0000256" key="3">
    <source>
        <dbReference type="ARBA" id="ARBA00022741"/>
    </source>
</evidence>
<dbReference type="Proteomes" id="UP000028631">
    <property type="component" value="Unassembled WGS sequence"/>
</dbReference>
<keyword evidence="3" id="KW-0547">Nucleotide-binding</keyword>
<dbReference type="InterPro" id="IPR052156">
    <property type="entry name" value="BCAA_Transport_ATP-bd_LivF"/>
</dbReference>
<proteinExistence type="inferred from homology"/>
<dbReference type="InterPro" id="IPR003439">
    <property type="entry name" value="ABC_transporter-like_ATP-bd"/>
</dbReference>
<keyword evidence="2" id="KW-0813">Transport</keyword>
<dbReference type="PANTHER" id="PTHR43820:SF2">
    <property type="entry name" value="ABC TRANSPORTER ATP-BINDING PROTEIN"/>
    <property type="match status" value="1"/>
</dbReference>
<keyword evidence="5" id="KW-0029">Amino-acid transport</keyword>
<comment type="similarity">
    <text evidence="1">Belongs to the ABC transporter superfamily.</text>
</comment>
<evidence type="ECO:0000256" key="2">
    <source>
        <dbReference type="ARBA" id="ARBA00022448"/>
    </source>
</evidence>
<dbReference type="GO" id="GO:0015807">
    <property type="term" value="P:L-amino acid transport"/>
    <property type="evidence" value="ECO:0007669"/>
    <property type="project" value="TreeGrafter"/>
</dbReference>
<evidence type="ECO:0000256" key="5">
    <source>
        <dbReference type="ARBA" id="ARBA00022970"/>
    </source>
</evidence>
<dbReference type="PATRIC" id="fig|317.175.peg.2707"/>
<dbReference type="InterPro" id="IPR003593">
    <property type="entry name" value="AAA+_ATPase"/>
</dbReference>
<dbReference type="GO" id="GO:0016887">
    <property type="term" value="F:ATP hydrolysis activity"/>
    <property type="evidence" value="ECO:0007669"/>
    <property type="project" value="InterPro"/>
</dbReference>
<comment type="caution">
    <text evidence="7">The sequence shown here is derived from an EMBL/GenBank/DDBJ whole genome shotgun (WGS) entry which is preliminary data.</text>
</comment>
<evidence type="ECO:0000259" key="6">
    <source>
        <dbReference type="PROSITE" id="PS50893"/>
    </source>
</evidence>
<sequence>MLEVSGLQAGYGLSQVLFDMHLTIERGQVVSLIGRNGMGKTTTVKSIMGLLKPTSGSVKIHGKEMRGASPYRIAQAGLGLVPEGRRAFGSLSVKENLLATSTRGKWDLARIYQLFPRLQERQDQLSKTLSGGEQQMLVTGRALMTNPDLLILDEATEGLAPIIRETIWSCIANLKAEGETILVIDKNLKEMARVVDCHHIIEKGRQVWLGTPAQLAEAPELSQRYLGV</sequence>
<evidence type="ECO:0000313" key="7">
    <source>
        <dbReference type="EMBL" id="KFE55257.1"/>
    </source>
</evidence>
<keyword evidence="8" id="KW-1185">Reference proteome</keyword>
<dbReference type="PANTHER" id="PTHR43820">
    <property type="entry name" value="HIGH-AFFINITY BRANCHED-CHAIN AMINO ACID TRANSPORT ATP-BINDING PROTEIN LIVF"/>
    <property type="match status" value="1"/>
</dbReference>
<reference evidence="7 8" key="1">
    <citation type="submission" date="2014-07" db="EMBL/GenBank/DDBJ databases">
        <title>Draft Genome Sequences of Environmental Pseudomonas syringae strains.</title>
        <authorList>
            <person name="Baltrus D.A."/>
            <person name="Berge O."/>
            <person name="Morris C."/>
        </authorList>
    </citation>
    <scope>NUCLEOTIDE SEQUENCE [LARGE SCALE GENOMIC DNA]</scope>
    <source>
        <strain evidence="7 8">GAW0119</strain>
    </source>
</reference>
<keyword evidence="4 7" id="KW-0067">ATP-binding</keyword>